<sequence length="133" mass="15363">MNITYNESEKTVEIKDGLKSYVFLIKFLMFLNLGNSILNLYDLSTVNFGFAKLIWIFLGAISIIVLYKFFYKKTTSEKIQNDKIKGIGQRIFLGRKKYFLELSNGKTRDLIEVKTDVDFSKLKKILSKAGVQV</sequence>
<evidence type="ECO:0000313" key="2">
    <source>
        <dbReference type="EMBL" id="SHF98202.1"/>
    </source>
</evidence>
<feature type="transmembrane region" description="Helical" evidence="1">
    <location>
        <begin position="53"/>
        <end position="71"/>
    </location>
</feature>
<keyword evidence="3" id="KW-1185">Reference proteome</keyword>
<keyword evidence="1" id="KW-1133">Transmembrane helix</keyword>
<name>A0A1M5G439_9FLAO</name>
<evidence type="ECO:0000256" key="1">
    <source>
        <dbReference type="SAM" id="Phobius"/>
    </source>
</evidence>
<dbReference type="OrthoDB" id="1451744at2"/>
<dbReference type="Proteomes" id="UP000184036">
    <property type="component" value="Unassembled WGS sequence"/>
</dbReference>
<feature type="transmembrane region" description="Helical" evidence="1">
    <location>
        <begin position="21"/>
        <end position="41"/>
    </location>
</feature>
<keyword evidence="1" id="KW-0472">Membrane</keyword>
<dbReference type="AlphaFoldDB" id="A0A1M5G439"/>
<dbReference type="STRING" id="271157.SAMN05444396_103240"/>
<organism evidence="2 3">
    <name type="scientific">Flavobacterium segetis</name>
    <dbReference type="NCBI Taxonomy" id="271157"/>
    <lineage>
        <taxon>Bacteria</taxon>
        <taxon>Pseudomonadati</taxon>
        <taxon>Bacteroidota</taxon>
        <taxon>Flavobacteriia</taxon>
        <taxon>Flavobacteriales</taxon>
        <taxon>Flavobacteriaceae</taxon>
        <taxon>Flavobacterium</taxon>
    </lineage>
</organism>
<protein>
    <submittedName>
        <fullName evidence="2">Uncharacterized protein</fullName>
    </submittedName>
</protein>
<proteinExistence type="predicted"/>
<gene>
    <name evidence="2" type="ORF">SAMN05444396_103240</name>
</gene>
<reference evidence="3" key="1">
    <citation type="submission" date="2016-11" db="EMBL/GenBank/DDBJ databases">
        <authorList>
            <person name="Varghese N."/>
            <person name="Submissions S."/>
        </authorList>
    </citation>
    <scope>NUCLEOTIDE SEQUENCE [LARGE SCALE GENOMIC DNA]</scope>
    <source>
        <strain evidence="3">DSM 19741</strain>
    </source>
</reference>
<dbReference type="RefSeq" id="WP_072989295.1">
    <property type="nucleotide sequence ID" value="NZ_FQWE01000003.1"/>
</dbReference>
<accession>A0A1M5G439</accession>
<dbReference type="EMBL" id="FQWE01000003">
    <property type="protein sequence ID" value="SHF98202.1"/>
    <property type="molecule type" value="Genomic_DNA"/>
</dbReference>
<keyword evidence="1" id="KW-0812">Transmembrane</keyword>
<evidence type="ECO:0000313" key="3">
    <source>
        <dbReference type="Proteomes" id="UP000184036"/>
    </source>
</evidence>